<dbReference type="RefSeq" id="WP_007770490.1">
    <property type="nucleotide sequence ID" value="NZ_AFVW02000002.1"/>
</dbReference>
<dbReference type="GeneID" id="31526688"/>
<accession>J5EE63</accession>
<sequence length="68" mass="7111">MIYGLAARTNSAVLDVLEASDDAARSRAIDALATRFRLHGIAVDRILGLPDGSVTTLTRAQVEAMVGG</sequence>
<name>J5EE63_9MYCO</name>
<comment type="caution">
    <text evidence="1">The sequence shown here is derived from an EMBL/GenBank/DDBJ whole genome shotgun (WGS) entry which is preliminary data.</text>
</comment>
<evidence type="ECO:0000313" key="2">
    <source>
        <dbReference type="Proteomes" id="UP000006455"/>
    </source>
</evidence>
<dbReference type="EMBL" id="AFVW02000002">
    <property type="protein sequence ID" value="EJO89806.1"/>
    <property type="molecule type" value="Genomic_DNA"/>
</dbReference>
<dbReference type="AlphaFoldDB" id="J5EE63"/>
<dbReference type="Proteomes" id="UP000006455">
    <property type="component" value="Unassembled WGS sequence"/>
</dbReference>
<gene>
    <name evidence="1" type="ORF">MCOL_V206445</name>
</gene>
<proteinExistence type="predicted"/>
<reference evidence="1 2" key="1">
    <citation type="journal article" date="2011" name="J. Bacteriol.">
        <title>Genome sequence of the Mycobacterium colombiense type strain, CECT 3035.</title>
        <authorList>
            <person name="Gonzalez-Perez M."/>
            <person name="Murcia M.I."/>
            <person name="Landsman D."/>
            <person name="Jordan I.K."/>
            <person name="Marino-Ramirez L."/>
        </authorList>
    </citation>
    <scope>NUCLEOTIDE SEQUENCE [LARGE SCALE GENOMIC DNA]</scope>
    <source>
        <strain evidence="1 2">CECT 3035</strain>
    </source>
</reference>
<dbReference type="OrthoDB" id="9816296at2"/>
<protein>
    <submittedName>
        <fullName evidence="1">TetR family transcriptional regulator</fullName>
    </submittedName>
</protein>
<evidence type="ECO:0000313" key="1">
    <source>
        <dbReference type="EMBL" id="EJO89806.1"/>
    </source>
</evidence>
<organism evidence="1 2">
    <name type="scientific">Mycobacterium colombiense CECT 3035</name>
    <dbReference type="NCBI Taxonomy" id="1041522"/>
    <lineage>
        <taxon>Bacteria</taxon>
        <taxon>Bacillati</taxon>
        <taxon>Actinomycetota</taxon>
        <taxon>Actinomycetes</taxon>
        <taxon>Mycobacteriales</taxon>
        <taxon>Mycobacteriaceae</taxon>
        <taxon>Mycobacterium</taxon>
        <taxon>Mycobacterium avium complex (MAC)</taxon>
    </lineage>
</organism>